<dbReference type="PANTHER" id="PTHR31562">
    <property type="entry name" value="PROTEIN CBG18972"/>
    <property type="match status" value="1"/>
</dbReference>
<dbReference type="Proteomes" id="UP000050794">
    <property type="component" value="Unassembled WGS sequence"/>
</dbReference>
<evidence type="ECO:0000313" key="3">
    <source>
        <dbReference type="WBParaSite" id="TCNE_0000899901-mRNA-1"/>
    </source>
</evidence>
<proteinExistence type="predicted"/>
<gene>
    <name evidence="1" type="ORF">TCNE_LOCUS8999</name>
</gene>
<evidence type="ECO:0000313" key="2">
    <source>
        <dbReference type="Proteomes" id="UP000050794"/>
    </source>
</evidence>
<dbReference type="AlphaFoldDB" id="A0A183UKH9"/>
<dbReference type="WBParaSite" id="TCNE_0000899901-mRNA-1">
    <property type="protein sequence ID" value="TCNE_0000899901-mRNA-1"/>
    <property type="gene ID" value="TCNE_0000899901"/>
</dbReference>
<reference evidence="1 2" key="2">
    <citation type="submission" date="2018-11" db="EMBL/GenBank/DDBJ databases">
        <authorList>
            <consortium name="Pathogen Informatics"/>
        </authorList>
    </citation>
    <scope>NUCLEOTIDE SEQUENCE [LARGE SCALE GENOMIC DNA]</scope>
</reference>
<dbReference type="InterPro" id="IPR004988">
    <property type="entry name" value="DUF273"/>
</dbReference>
<accession>A0A183UKH9</accession>
<dbReference type="Gene3D" id="3.90.550.10">
    <property type="entry name" value="Spore Coat Polysaccharide Biosynthesis Protein SpsA, Chain A"/>
    <property type="match status" value="1"/>
</dbReference>
<name>A0A183UKH9_TOXCA</name>
<organism evidence="2 3">
    <name type="scientific">Toxocara canis</name>
    <name type="common">Canine roundworm</name>
    <dbReference type="NCBI Taxonomy" id="6265"/>
    <lineage>
        <taxon>Eukaryota</taxon>
        <taxon>Metazoa</taxon>
        <taxon>Ecdysozoa</taxon>
        <taxon>Nematoda</taxon>
        <taxon>Chromadorea</taxon>
        <taxon>Rhabditida</taxon>
        <taxon>Spirurina</taxon>
        <taxon>Ascaridomorpha</taxon>
        <taxon>Ascaridoidea</taxon>
        <taxon>Toxocaridae</taxon>
        <taxon>Toxocara</taxon>
    </lineage>
</organism>
<evidence type="ECO:0000313" key="1">
    <source>
        <dbReference type="EMBL" id="VDM40320.1"/>
    </source>
</evidence>
<dbReference type="EMBL" id="UYWY01020049">
    <property type="protein sequence ID" value="VDM40320.1"/>
    <property type="molecule type" value="Genomic_DNA"/>
</dbReference>
<dbReference type="PANTHER" id="PTHR31562:SF9">
    <property type="entry name" value="GLYCOSYLTRANSFERASE FAMILY 8 PROTEIN"/>
    <property type="match status" value="1"/>
</dbReference>
<sequence>MNEKDRRNFKAEYVFNASVWVRPRQHSVAIFSYVKATHEYDLAIESVACYAALHNYTYLLTYENDLWLQRCPQKHIFFRRHCVVQYFLDQFDYILVIDADIGVLNPRCWNSKFDYLEVYAAEELCILQVVFAELYAPYAKSEVARCMHIWDAATTYTELFTFEACLMLIVGKQRKFGKDIKIIERGRSWVRDPYITRSRWSIHRDFMFHGWKGLGMIEYDSISSANLEQLPTNNWFNPFSRPLNRENCNGSRAIYYWKRYLIVSSREIEIQLDQWDRRTRREFHESVQRINNFIAP</sequence>
<dbReference type="Pfam" id="PF03314">
    <property type="entry name" value="DUF273"/>
    <property type="match status" value="2"/>
</dbReference>
<dbReference type="InterPro" id="IPR029044">
    <property type="entry name" value="Nucleotide-diphossugar_trans"/>
</dbReference>
<keyword evidence="2" id="KW-1185">Reference proteome</keyword>
<reference evidence="3" key="1">
    <citation type="submission" date="2016-06" db="UniProtKB">
        <authorList>
            <consortium name="WormBaseParasite"/>
        </authorList>
    </citation>
    <scope>IDENTIFICATION</scope>
</reference>
<protein>
    <submittedName>
        <fullName evidence="3">Nucleotid_trans domain-containing protein</fullName>
    </submittedName>
</protein>